<dbReference type="OrthoDB" id="269227at2759"/>
<evidence type="ECO:0000313" key="3">
    <source>
        <dbReference type="EMBL" id="ODM90117.1"/>
    </source>
</evidence>
<dbReference type="Proteomes" id="UP000094527">
    <property type="component" value="Unassembled WGS sequence"/>
</dbReference>
<dbReference type="PANTHER" id="PTHR11552">
    <property type="entry name" value="GLUCOSE-METHANOL-CHOLINE GMC OXIDOREDUCTASE"/>
    <property type="match status" value="1"/>
</dbReference>
<dbReference type="STRING" id="48709.A0A1D2MAV4"/>
<keyword evidence="4" id="KW-1185">Reference proteome</keyword>
<dbReference type="Pfam" id="PF05199">
    <property type="entry name" value="GMC_oxred_C"/>
    <property type="match status" value="2"/>
</dbReference>
<dbReference type="SUPFAM" id="SSF51905">
    <property type="entry name" value="FAD/NAD(P)-binding domain"/>
    <property type="match status" value="1"/>
</dbReference>
<evidence type="ECO:0000256" key="1">
    <source>
        <dbReference type="ARBA" id="ARBA00010790"/>
    </source>
</evidence>
<reference evidence="3 4" key="1">
    <citation type="journal article" date="2016" name="Genome Biol. Evol.">
        <title>Gene Family Evolution Reflects Adaptation to Soil Environmental Stressors in the Genome of the Collembolan Orchesella cincta.</title>
        <authorList>
            <person name="Faddeeva-Vakhrusheva A."/>
            <person name="Derks M.F."/>
            <person name="Anvar S.Y."/>
            <person name="Agamennone V."/>
            <person name="Suring W."/>
            <person name="Smit S."/>
            <person name="van Straalen N.M."/>
            <person name="Roelofs D."/>
        </authorList>
    </citation>
    <scope>NUCLEOTIDE SEQUENCE [LARGE SCALE GENOMIC DNA]</scope>
    <source>
        <tissue evidence="3">Mixed pool</tissue>
    </source>
</reference>
<name>A0A1D2MAV4_ORCCI</name>
<gene>
    <name evidence="3" type="ORF">Ocin01_16566</name>
</gene>
<dbReference type="GO" id="GO:0050660">
    <property type="term" value="F:flavin adenine dinucleotide binding"/>
    <property type="evidence" value="ECO:0007669"/>
    <property type="project" value="InterPro"/>
</dbReference>
<dbReference type="InterPro" id="IPR012132">
    <property type="entry name" value="GMC_OxRdtase"/>
</dbReference>
<dbReference type="Gene3D" id="3.50.50.60">
    <property type="entry name" value="FAD/NAD(P)-binding domain"/>
    <property type="match status" value="2"/>
</dbReference>
<evidence type="ECO:0000313" key="4">
    <source>
        <dbReference type="Proteomes" id="UP000094527"/>
    </source>
</evidence>
<sequence>MGGAGMVVATRLANASSSSRILLLEVGGEPSVLNDIPTLCGALQNQPGNTFFYNSTPQVNACQNCDGKKSEDYNGNYARDPASAKYHGKGGLLNVAKYDFEPGADDFFGSSFGKGICNWRLQWATQEVHFQPPKAVGVTYKRQGHTRTVTANPTCDGSTCWGKNPRPREHPCGTLSKSRRLTRAETPHYVDLQLIHTAFALYPQLPQDFNHKLGIRIDILDKWFDPYHKLNTDARFAFVVLGRPKSFGKLMLASTNPDDNPIIDPKFLTHSDDVEALLYGLKKFVDLYENTAALNTPLFHKPVPGCENKLLRVMIIIDASSACSLSLFTIMWAPVLWEKLVMGIDGLRVIDASVIPRLPNGNTQAATIMIAEKGSDLIISEQRARAPYPSQFKVLRATF</sequence>
<proteinExistence type="inferred from homology"/>
<accession>A0A1D2MAV4</accession>
<organism evidence="3 4">
    <name type="scientific">Orchesella cincta</name>
    <name type="common">Springtail</name>
    <name type="synonym">Podura cincta</name>
    <dbReference type="NCBI Taxonomy" id="48709"/>
    <lineage>
        <taxon>Eukaryota</taxon>
        <taxon>Metazoa</taxon>
        <taxon>Ecdysozoa</taxon>
        <taxon>Arthropoda</taxon>
        <taxon>Hexapoda</taxon>
        <taxon>Collembola</taxon>
        <taxon>Entomobryomorpha</taxon>
        <taxon>Entomobryoidea</taxon>
        <taxon>Orchesellidae</taxon>
        <taxon>Orchesellinae</taxon>
        <taxon>Orchesella</taxon>
    </lineage>
</organism>
<dbReference type="InterPro" id="IPR036188">
    <property type="entry name" value="FAD/NAD-bd_sf"/>
</dbReference>
<dbReference type="PANTHER" id="PTHR11552:SF147">
    <property type="entry name" value="CHOLINE DEHYDROGENASE, MITOCHONDRIAL"/>
    <property type="match status" value="1"/>
</dbReference>
<dbReference type="Gene3D" id="3.30.560.10">
    <property type="entry name" value="Glucose Oxidase, domain 3"/>
    <property type="match status" value="2"/>
</dbReference>
<comment type="caution">
    <text evidence="3">The sequence shown here is derived from an EMBL/GenBank/DDBJ whole genome shotgun (WGS) entry which is preliminary data.</text>
</comment>
<dbReference type="InterPro" id="IPR007867">
    <property type="entry name" value="GMC_OxRtase_C"/>
</dbReference>
<dbReference type="AlphaFoldDB" id="A0A1D2MAV4"/>
<protein>
    <submittedName>
        <fullName evidence="3">Choline dehydrogenase, mitochondrial</fullName>
    </submittedName>
</protein>
<feature type="domain" description="Glucose-methanol-choline oxidoreductase C-terminal" evidence="2">
    <location>
        <begin position="341"/>
        <end position="371"/>
    </location>
</feature>
<dbReference type="SUPFAM" id="SSF54373">
    <property type="entry name" value="FAD-linked reductases, C-terminal domain"/>
    <property type="match status" value="1"/>
</dbReference>
<dbReference type="GO" id="GO:0016614">
    <property type="term" value="F:oxidoreductase activity, acting on CH-OH group of donors"/>
    <property type="evidence" value="ECO:0007669"/>
    <property type="project" value="InterPro"/>
</dbReference>
<evidence type="ECO:0000259" key="2">
    <source>
        <dbReference type="Pfam" id="PF05199"/>
    </source>
</evidence>
<dbReference type="EMBL" id="LJIJ01002156">
    <property type="protein sequence ID" value="ODM90117.1"/>
    <property type="molecule type" value="Genomic_DNA"/>
</dbReference>
<comment type="similarity">
    <text evidence="1">Belongs to the GMC oxidoreductase family.</text>
</comment>
<feature type="domain" description="Glucose-methanol-choline oxidoreductase C-terminal" evidence="2">
    <location>
        <begin position="244"/>
        <end position="307"/>
    </location>
</feature>